<reference evidence="1" key="1">
    <citation type="submission" date="2021-02" db="EMBL/GenBank/DDBJ databases">
        <authorList>
            <consortium name="DOE Joint Genome Institute"/>
            <person name="Ahrendt S."/>
            <person name="Looney B.P."/>
            <person name="Miyauchi S."/>
            <person name="Morin E."/>
            <person name="Drula E."/>
            <person name="Courty P.E."/>
            <person name="Chicoki N."/>
            <person name="Fauchery L."/>
            <person name="Kohler A."/>
            <person name="Kuo A."/>
            <person name="Labutti K."/>
            <person name="Pangilinan J."/>
            <person name="Lipzen A."/>
            <person name="Riley R."/>
            <person name="Andreopoulos W."/>
            <person name="He G."/>
            <person name="Johnson J."/>
            <person name="Barry K.W."/>
            <person name="Grigoriev I.V."/>
            <person name="Nagy L."/>
            <person name="Hibbett D."/>
            <person name="Henrissat B."/>
            <person name="Matheny P.B."/>
            <person name="Labbe J."/>
            <person name="Martin F."/>
        </authorList>
    </citation>
    <scope>NUCLEOTIDE SEQUENCE</scope>
    <source>
        <strain evidence="1">EC-137</strain>
    </source>
</reference>
<sequence>MPPITSRGGIQARRGAPRPRGNLNKHGPTPSSSSPAAGATAAANTQKSFTSCISIPVQGARSLSKAPREPPPGIGPELSKPAAGARRAPRKSKTDAMAALASRDDDEDTADDERGMDGIAALYGPDADPIPVDTRLDMKSVKTCPPRDDGPRVRRRPFGLEDCPTYRPSPTEFRDPMAYIQKIAPEAHEYGICKIVPPEGWHMPFVTDTEKFKFTTRVQRLNSIEASSRAKVNFLEQLYRYHQQAGNTRMTVPSINNKAMDLWLLRKEVEAMGGFEAVNKARKWADLGRLLGYGGVPGLSTQIKNAYMRVILPFEKFHRHVINSPALANVSTVHRNPALHTHAPRPSLASAPSAAGASETTLADEDDAMSGLSDLEEPAAETMEKRARRTTSRFLFDFSTGLVGAEVDQASGMKPVSPSTPSVKTAASKAAANEEDDYSQACEICHKNDRGEEMLLCDGCDCGFHLFCLDPPLSTVPRGKWYCHTCLFGTGGDFGFDEGQEHTLSSFQARDAEFRKLWFTSHPPKRAGGAPDPVAYKFGSVVVGEDDVEREFWRLVQSQNDTVEIEYGADVHSTTHGSASPTLETHPLDPYSKDPWNLNNIPILPESLLRYIKSDISGMTVPWTYVGMVFSTFCWHNEDHYTYSINFMHWGETKTWYGIPGEDAEKFEEAIRHEAPDLFEAQPDLLFQLVTLMNPARLRKAGVRVYACNQRAGEFVITFPKAYHAGFNHGLNFNEAVNFALPDWLKYGHQCIQRYREHRKLPVFSHDELLITITQQSQSIETSLWLKDSLKEMMERERMNRIKGRALGLRNHLEEEDRPEDQYQCAVCKVFCYLSQITCGCTNHVVCAEHADQLCSCTNTDQRALRLRFSDAELEAIYSQVEQRAIQPISWQNRLEALLSLSARPSLRQLRALVADGERINYALRELPTITKFVARANQWVDAANAFLVRKPPRGRGADERPAQTLADLRRLLQEVETLGFDAPEIANLRASAAAAEDIQERARELLSEKDRQAPSFLKSCESLLADAATLNVTIEEIAEVEKITGAREVLRAMEVEVEKNAMTLNEVSSLLTRARLYGIPQDDSRVRTLQQRQRNGQNWDERATHVLAQPYKTIEELQEFMELDKGILINPVTYDNIRRSLQQAREYEDRVREWMAMKPGTERPAPSEVLKLVNLVEKEYSIASIKDIKRLADFAADLESRCDQRSDLEDIFDVMHKRVDYAKQHLRMFHVRWLEHLPRHSTAPSVDHGKAIYADVMAATRPDDDLPPNDEFITCICDEPVRPPAPGALSDAVQCDHCFARFHGKCARSGGSCPFCDEHHWDGTIIRHRERHFFFYYVPTMLSYAPAITRHYSEDWRNVETIVHRIDRLITQIGQFLAYSKQAGNHRRDYIEQVRHYMRKLYKIPFTVSPSQNDNFGLELAHLHRALASLPSNQRAKKRRRPKFTFGQDVDPDWHDGTRCICRGRTTYLLGMPTVRCEQCTKLYHSGCVFYPPDRPQAPGYIEYTCPLCCLRKNRPYQYAELRNPNQQQCVDTTRMLDNFSKDIIYKTLPEPYTHTLFVELIRFVPGQPDIIMNCQGPPATAPPGANGARPRIPLPTPAPPAAPPSAPPPPIPPPPWQQGGPWIPAPVATPPAPPPAPPRVLTGPPITPPMVQQLPPPPPPKRKHEDGPSEPGYSPSHAPKRRNTADVDEPPPPPVPRQTPTLSPSLAMIMSPDPAHTSPRAAYIPNGHVLTSPHTPHGPHPSPRTVHASPGHPVHTSPGHPAHASPGRPTLSSPVHITHASPTHITLASPAHARHPSPHGSHTSPRSVQAPAPHATHPLSSTNGHAHSSPPVPSSAPPPFGR</sequence>
<reference evidence="1" key="2">
    <citation type="journal article" date="2022" name="New Phytol.">
        <title>Evolutionary transition to the ectomycorrhizal habit in the genomes of a hyperdiverse lineage of mushroom-forming fungi.</title>
        <authorList>
            <person name="Looney B."/>
            <person name="Miyauchi S."/>
            <person name="Morin E."/>
            <person name="Drula E."/>
            <person name="Courty P.E."/>
            <person name="Kohler A."/>
            <person name="Kuo A."/>
            <person name="LaButti K."/>
            <person name="Pangilinan J."/>
            <person name="Lipzen A."/>
            <person name="Riley R."/>
            <person name="Andreopoulos W."/>
            <person name="He G."/>
            <person name="Johnson J."/>
            <person name="Nolan M."/>
            <person name="Tritt A."/>
            <person name="Barry K.W."/>
            <person name="Grigoriev I.V."/>
            <person name="Nagy L.G."/>
            <person name="Hibbett D."/>
            <person name="Henrissat B."/>
            <person name="Matheny P.B."/>
            <person name="Labbe J."/>
            <person name="Martin F.M."/>
        </authorList>
    </citation>
    <scope>NUCLEOTIDE SEQUENCE</scope>
    <source>
        <strain evidence="1">EC-137</strain>
    </source>
</reference>
<proteinExistence type="predicted"/>
<organism evidence="1 2">
    <name type="scientific">Vararia minispora EC-137</name>
    <dbReference type="NCBI Taxonomy" id="1314806"/>
    <lineage>
        <taxon>Eukaryota</taxon>
        <taxon>Fungi</taxon>
        <taxon>Dikarya</taxon>
        <taxon>Basidiomycota</taxon>
        <taxon>Agaricomycotina</taxon>
        <taxon>Agaricomycetes</taxon>
        <taxon>Russulales</taxon>
        <taxon>Lachnocladiaceae</taxon>
        <taxon>Vararia</taxon>
    </lineage>
</organism>
<comment type="caution">
    <text evidence="1">The sequence shown here is derived from an EMBL/GenBank/DDBJ whole genome shotgun (WGS) entry which is preliminary data.</text>
</comment>
<keyword evidence="2" id="KW-1185">Reference proteome</keyword>
<evidence type="ECO:0000313" key="1">
    <source>
        <dbReference type="EMBL" id="KAI0032364.1"/>
    </source>
</evidence>
<name>A0ACB8QKL7_9AGAM</name>
<accession>A0ACB8QKL7</accession>
<dbReference type="Proteomes" id="UP000814128">
    <property type="component" value="Unassembled WGS sequence"/>
</dbReference>
<dbReference type="EMBL" id="MU273548">
    <property type="protein sequence ID" value="KAI0032364.1"/>
    <property type="molecule type" value="Genomic_DNA"/>
</dbReference>
<evidence type="ECO:0000313" key="2">
    <source>
        <dbReference type="Proteomes" id="UP000814128"/>
    </source>
</evidence>
<protein>
    <submittedName>
        <fullName evidence="1">PLU-1-like protein-domain-containing protein</fullName>
    </submittedName>
</protein>
<gene>
    <name evidence="1" type="ORF">K488DRAFT_78512</name>
</gene>